<keyword evidence="1" id="KW-1133">Transmembrane helix</keyword>
<sequence>MCPADARTRTWQLRQGVEYLVGVTFGRFMVAIGAPIMFFWDGKELGKKPRVIQFFAATSTPRVTVVEEGTVAGSLPSSGVTSSRHGVCVRRDVLSAVEAGKKPREKGADDVMTMRKLCAEGVACD</sequence>
<feature type="transmembrane region" description="Helical" evidence="1">
    <location>
        <begin position="19"/>
        <end position="40"/>
    </location>
</feature>
<accession>A0AAV5DCW7</accession>
<name>A0AAV5DCW7_ELECO</name>
<organism evidence="2 3">
    <name type="scientific">Eleusine coracana subsp. coracana</name>
    <dbReference type="NCBI Taxonomy" id="191504"/>
    <lineage>
        <taxon>Eukaryota</taxon>
        <taxon>Viridiplantae</taxon>
        <taxon>Streptophyta</taxon>
        <taxon>Embryophyta</taxon>
        <taxon>Tracheophyta</taxon>
        <taxon>Spermatophyta</taxon>
        <taxon>Magnoliopsida</taxon>
        <taxon>Liliopsida</taxon>
        <taxon>Poales</taxon>
        <taxon>Poaceae</taxon>
        <taxon>PACMAD clade</taxon>
        <taxon>Chloridoideae</taxon>
        <taxon>Cynodonteae</taxon>
        <taxon>Eleusininae</taxon>
        <taxon>Eleusine</taxon>
    </lineage>
</organism>
<reference evidence="2" key="1">
    <citation type="journal article" date="2018" name="DNA Res.">
        <title>Multiple hybrid de novo genome assembly of finger millet, an orphan allotetraploid crop.</title>
        <authorList>
            <person name="Hatakeyama M."/>
            <person name="Aluri S."/>
            <person name="Balachadran M.T."/>
            <person name="Sivarajan S.R."/>
            <person name="Patrignani A."/>
            <person name="Gruter S."/>
            <person name="Poveda L."/>
            <person name="Shimizu-Inatsugi R."/>
            <person name="Baeten J."/>
            <person name="Francoijs K.J."/>
            <person name="Nataraja K.N."/>
            <person name="Reddy Y.A.N."/>
            <person name="Phadnis S."/>
            <person name="Ravikumar R.L."/>
            <person name="Schlapbach R."/>
            <person name="Sreeman S.M."/>
            <person name="Shimizu K.K."/>
        </authorList>
    </citation>
    <scope>NUCLEOTIDE SEQUENCE</scope>
</reference>
<dbReference type="Proteomes" id="UP001054889">
    <property type="component" value="Unassembled WGS sequence"/>
</dbReference>
<gene>
    <name evidence="2" type="primary">ga26300</name>
    <name evidence="2" type="ORF">PR202_ga26300</name>
</gene>
<dbReference type="AlphaFoldDB" id="A0AAV5DCW7"/>
<keyword evidence="1" id="KW-0472">Membrane</keyword>
<reference evidence="2" key="2">
    <citation type="submission" date="2021-12" db="EMBL/GenBank/DDBJ databases">
        <title>Resequencing data analysis of finger millet.</title>
        <authorList>
            <person name="Hatakeyama M."/>
            <person name="Aluri S."/>
            <person name="Balachadran M.T."/>
            <person name="Sivarajan S.R."/>
            <person name="Poveda L."/>
            <person name="Shimizu-Inatsugi R."/>
            <person name="Schlapbach R."/>
            <person name="Sreeman S.M."/>
            <person name="Shimizu K.K."/>
        </authorList>
    </citation>
    <scope>NUCLEOTIDE SEQUENCE</scope>
</reference>
<evidence type="ECO:0000256" key="1">
    <source>
        <dbReference type="SAM" id="Phobius"/>
    </source>
</evidence>
<dbReference type="EMBL" id="BQKI01000015">
    <property type="protein sequence ID" value="GJN08387.1"/>
    <property type="molecule type" value="Genomic_DNA"/>
</dbReference>
<keyword evidence="3" id="KW-1185">Reference proteome</keyword>
<comment type="caution">
    <text evidence="2">The sequence shown here is derived from an EMBL/GenBank/DDBJ whole genome shotgun (WGS) entry which is preliminary data.</text>
</comment>
<keyword evidence="1" id="KW-0812">Transmembrane</keyword>
<evidence type="ECO:0000313" key="2">
    <source>
        <dbReference type="EMBL" id="GJN08387.1"/>
    </source>
</evidence>
<evidence type="ECO:0000313" key="3">
    <source>
        <dbReference type="Proteomes" id="UP001054889"/>
    </source>
</evidence>
<protein>
    <submittedName>
        <fullName evidence="2">Uncharacterized protein</fullName>
    </submittedName>
</protein>
<proteinExistence type="predicted"/>